<dbReference type="Pfam" id="PF13181">
    <property type="entry name" value="TPR_8"/>
    <property type="match status" value="1"/>
</dbReference>
<dbReference type="EMBL" id="UOEC01000085">
    <property type="protein sequence ID" value="VAV90920.1"/>
    <property type="molecule type" value="Genomic_DNA"/>
</dbReference>
<accession>A0A3B0RCW9</accession>
<gene>
    <name evidence="4" type="ORF">MNBD_ALPHA08-2497</name>
</gene>
<name>A0A3B0RCW9_9ZZZZ</name>
<dbReference type="Pfam" id="PF05036">
    <property type="entry name" value="SPOR"/>
    <property type="match status" value="1"/>
</dbReference>
<dbReference type="InterPro" id="IPR007730">
    <property type="entry name" value="SPOR-like_dom"/>
</dbReference>
<dbReference type="SUPFAM" id="SSF110997">
    <property type="entry name" value="Sporulation related repeat"/>
    <property type="match status" value="1"/>
</dbReference>
<reference evidence="4" key="1">
    <citation type="submission" date="2018-06" db="EMBL/GenBank/DDBJ databases">
        <authorList>
            <person name="Zhirakovskaya E."/>
        </authorList>
    </citation>
    <scope>NUCLEOTIDE SEQUENCE</scope>
</reference>
<dbReference type="PROSITE" id="PS50005">
    <property type="entry name" value="TPR"/>
    <property type="match status" value="2"/>
</dbReference>
<dbReference type="Gene3D" id="3.30.70.1070">
    <property type="entry name" value="Sporulation related repeat"/>
    <property type="match status" value="1"/>
</dbReference>
<sequence>MSKSVLSVSVCIALLAASAAVSGASAANDKITKSSAISSTNRAYAALVSGRNSAAIQSYSSAIESRQLPAEKLGRSLLNRALAYQNSGKFQDAIDDYTAAMRLDALSPRMRAVALYNRGLAYEKSGKAAMAIEDFTGALMLDPQFAQSYYSRANVLRSHGQYLLAIADYKKARLFNHSKPHLTLFGEALTYDALKQTTRAKALLLKALVAKPDFKAARIKLADMGSPVSAPMLATKTPREPVRVAMLNNGVATDTLITNSISPSRADLTLRKTSLPAPVGVPKTIKAASQTVPLPPVPDITNLIPTKKTVKATKAVKVVVKAPEKTEQKTSGPALSGWTVQLSSQRNSDAAWDVWKSLSARYGTLLRGQEATVVKADLGTRGIFYRLRVHQIDSKKQAARLCNRLKRKGTGCFVSKA</sequence>
<dbReference type="GO" id="GO:0046813">
    <property type="term" value="P:receptor-mediated virion attachment to host cell"/>
    <property type="evidence" value="ECO:0007669"/>
    <property type="project" value="TreeGrafter"/>
</dbReference>
<evidence type="ECO:0000259" key="3">
    <source>
        <dbReference type="PROSITE" id="PS51724"/>
    </source>
</evidence>
<dbReference type="Pfam" id="PF07719">
    <property type="entry name" value="TPR_2"/>
    <property type="match status" value="1"/>
</dbReference>
<proteinExistence type="predicted"/>
<dbReference type="SUPFAM" id="SSF48452">
    <property type="entry name" value="TPR-like"/>
    <property type="match status" value="1"/>
</dbReference>
<dbReference type="GO" id="GO:0009279">
    <property type="term" value="C:cell outer membrane"/>
    <property type="evidence" value="ECO:0007669"/>
    <property type="project" value="TreeGrafter"/>
</dbReference>
<evidence type="ECO:0000256" key="1">
    <source>
        <dbReference type="ARBA" id="ARBA00022737"/>
    </source>
</evidence>
<organism evidence="4">
    <name type="scientific">hydrothermal vent metagenome</name>
    <dbReference type="NCBI Taxonomy" id="652676"/>
    <lineage>
        <taxon>unclassified sequences</taxon>
        <taxon>metagenomes</taxon>
        <taxon>ecological metagenomes</taxon>
    </lineage>
</organism>
<dbReference type="SMART" id="SM00028">
    <property type="entry name" value="TPR"/>
    <property type="match status" value="5"/>
</dbReference>
<dbReference type="AlphaFoldDB" id="A0A3B0RCW9"/>
<dbReference type="InterPro" id="IPR050498">
    <property type="entry name" value="Ycf3"/>
</dbReference>
<dbReference type="Gene3D" id="1.25.40.10">
    <property type="entry name" value="Tetratricopeptide repeat domain"/>
    <property type="match status" value="2"/>
</dbReference>
<dbReference type="PROSITE" id="PS51724">
    <property type="entry name" value="SPOR"/>
    <property type="match status" value="1"/>
</dbReference>
<dbReference type="InterPro" id="IPR013105">
    <property type="entry name" value="TPR_2"/>
</dbReference>
<evidence type="ECO:0000313" key="4">
    <source>
        <dbReference type="EMBL" id="VAV90920.1"/>
    </source>
</evidence>
<protein>
    <recommendedName>
        <fullName evidence="3">SPOR domain-containing protein</fullName>
    </recommendedName>
</protein>
<keyword evidence="2" id="KW-0802">TPR repeat</keyword>
<dbReference type="PANTHER" id="PTHR44858:SF1">
    <property type="entry name" value="UDP-N-ACETYLGLUCOSAMINE--PEPTIDE N-ACETYLGLUCOSAMINYLTRANSFERASE SPINDLY-RELATED"/>
    <property type="match status" value="1"/>
</dbReference>
<dbReference type="GO" id="GO:0042834">
    <property type="term" value="F:peptidoglycan binding"/>
    <property type="evidence" value="ECO:0007669"/>
    <property type="project" value="InterPro"/>
</dbReference>
<evidence type="ECO:0000256" key="2">
    <source>
        <dbReference type="ARBA" id="ARBA00022803"/>
    </source>
</evidence>
<keyword evidence="1" id="KW-0677">Repeat</keyword>
<dbReference type="InterPro" id="IPR011990">
    <property type="entry name" value="TPR-like_helical_dom_sf"/>
</dbReference>
<dbReference type="InterPro" id="IPR036680">
    <property type="entry name" value="SPOR-like_sf"/>
</dbReference>
<dbReference type="InterPro" id="IPR019734">
    <property type="entry name" value="TPR_rpt"/>
</dbReference>
<feature type="domain" description="SPOR" evidence="3">
    <location>
        <begin position="332"/>
        <end position="417"/>
    </location>
</feature>
<dbReference type="PANTHER" id="PTHR44858">
    <property type="entry name" value="TETRATRICOPEPTIDE REPEAT PROTEIN 6"/>
    <property type="match status" value="1"/>
</dbReference>